<evidence type="ECO:0000313" key="2">
    <source>
        <dbReference type="EMBL" id="MDA0164740.1"/>
    </source>
</evidence>
<dbReference type="CDD" id="cd11615">
    <property type="entry name" value="SAF_NeuB_like"/>
    <property type="match status" value="1"/>
</dbReference>
<comment type="caution">
    <text evidence="2">The sequence shown here is derived from an EMBL/GenBank/DDBJ whole genome shotgun (WGS) entry which is preliminary data.</text>
</comment>
<gene>
    <name evidence="2" type="ORF">OM076_31015</name>
</gene>
<dbReference type="Gene3D" id="3.90.1210.10">
    <property type="entry name" value="Antifreeze-like/N-acetylneuraminic acid synthase C-terminal domain"/>
    <property type="match status" value="1"/>
</dbReference>
<dbReference type="GO" id="GO:0016051">
    <property type="term" value="P:carbohydrate biosynthetic process"/>
    <property type="evidence" value="ECO:0007669"/>
    <property type="project" value="InterPro"/>
</dbReference>
<dbReference type="PANTHER" id="PTHR42966:SF1">
    <property type="entry name" value="SIALIC ACID SYNTHASE"/>
    <property type="match status" value="1"/>
</dbReference>
<organism evidence="2 3">
    <name type="scientific">Solirubrobacter ginsenosidimutans</name>
    <dbReference type="NCBI Taxonomy" id="490573"/>
    <lineage>
        <taxon>Bacteria</taxon>
        <taxon>Bacillati</taxon>
        <taxon>Actinomycetota</taxon>
        <taxon>Thermoleophilia</taxon>
        <taxon>Solirubrobacterales</taxon>
        <taxon>Solirubrobacteraceae</taxon>
        <taxon>Solirubrobacter</taxon>
    </lineage>
</organism>
<accession>A0A9X3MXT2</accession>
<name>A0A9X3MXT2_9ACTN</name>
<evidence type="ECO:0000259" key="1">
    <source>
        <dbReference type="PROSITE" id="PS50844"/>
    </source>
</evidence>
<dbReference type="SUPFAM" id="SSF51569">
    <property type="entry name" value="Aldolase"/>
    <property type="match status" value="1"/>
</dbReference>
<dbReference type="SMART" id="SM00858">
    <property type="entry name" value="SAF"/>
    <property type="match status" value="1"/>
</dbReference>
<dbReference type="AlphaFoldDB" id="A0A9X3MXT2"/>
<dbReference type="Pfam" id="PF08666">
    <property type="entry name" value="SAF"/>
    <property type="match status" value="1"/>
</dbReference>
<reference evidence="2" key="1">
    <citation type="submission" date="2022-10" db="EMBL/GenBank/DDBJ databases">
        <title>The WGS of Solirubrobacter ginsenosidimutans DSM 21036.</title>
        <authorList>
            <person name="Jiang Z."/>
        </authorList>
    </citation>
    <scope>NUCLEOTIDE SEQUENCE</scope>
    <source>
        <strain evidence="2">DSM 21036</strain>
    </source>
</reference>
<dbReference type="RefSeq" id="WP_270043990.1">
    <property type="nucleotide sequence ID" value="NZ_JAPDOD010000037.1"/>
</dbReference>
<evidence type="ECO:0000313" key="3">
    <source>
        <dbReference type="Proteomes" id="UP001149140"/>
    </source>
</evidence>
<feature type="domain" description="AFP-like" evidence="1">
    <location>
        <begin position="286"/>
        <end position="344"/>
    </location>
</feature>
<dbReference type="InterPro" id="IPR057736">
    <property type="entry name" value="SAF_PseI/NeuA/NeuB"/>
</dbReference>
<dbReference type="Pfam" id="PF03102">
    <property type="entry name" value="NeuB"/>
    <property type="match status" value="1"/>
</dbReference>
<keyword evidence="3" id="KW-1185">Reference proteome</keyword>
<sequence>MPGELRWDDRPLVIGEVGQAHDGSLGTAHAFIDAIAAAGADAVKFQTHIAEAESHPSEPWRIPFSPQDASRFEYWKRMEFTEEQWRGLRDHAVEAGLAFLSSPFSLEAVELLRRVGVAGWKVASGEVPNAELLAAMAAAGGPVLLSSGMSPWAELDRAVEQLRDAGAGPLAVLQCTSSYPVAPEEVGLNVVEEIGRRYDCAAGLSDHSGTIFPSLAAVALGARVIEVHVTLSRAMFGPDVPASIVPDELGQLCAGVRLISSALEHPVDKDRAAAELAPMRRLFTRSLVTTRALAAGETLTDRDLASRKPGSGIPATERGRVVGARVRRAVEAGTLLHEDDIEPAPAG</sequence>
<dbReference type="Proteomes" id="UP001149140">
    <property type="component" value="Unassembled WGS sequence"/>
</dbReference>
<dbReference type="SUPFAM" id="SSF51269">
    <property type="entry name" value="AFP III-like domain"/>
    <property type="match status" value="1"/>
</dbReference>
<dbReference type="InterPro" id="IPR036732">
    <property type="entry name" value="AFP_Neu5c_C_sf"/>
</dbReference>
<dbReference type="InterPro" id="IPR006190">
    <property type="entry name" value="SAF_AFP_Neu5Ac"/>
</dbReference>
<dbReference type="PANTHER" id="PTHR42966">
    <property type="entry name" value="N-ACETYLNEURAMINATE SYNTHASE"/>
    <property type="match status" value="1"/>
</dbReference>
<dbReference type="EMBL" id="JAPDOD010000037">
    <property type="protein sequence ID" value="MDA0164740.1"/>
    <property type="molecule type" value="Genomic_DNA"/>
</dbReference>
<dbReference type="Gene3D" id="3.20.20.70">
    <property type="entry name" value="Aldolase class I"/>
    <property type="match status" value="1"/>
</dbReference>
<protein>
    <submittedName>
        <fullName evidence="2">N-acetylneuraminate synthase family protein</fullName>
    </submittedName>
</protein>
<dbReference type="InterPro" id="IPR013785">
    <property type="entry name" value="Aldolase_TIM"/>
</dbReference>
<proteinExistence type="predicted"/>
<dbReference type="PROSITE" id="PS50844">
    <property type="entry name" value="AFP_LIKE"/>
    <property type="match status" value="1"/>
</dbReference>
<dbReference type="GO" id="GO:0047444">
    <property type="term" value="F:N-acylneuraminate-9-phosphate synthase activity"/>
    <property type="evidence" value="ECO:0007669"/>
    <property type="project" value="TreeGrafter"/>
</dbReference>
<dbReference type="InterPro" id="IPR013132">
    <property type="entry name" value="PseI/NeuA/B-like_N"/>
</dbReference>
<dbReference type="InterPro" id="IPR013974">
    <property type="entry name" value="SAF"/>
</dbReference>
<dbReference type="InterPro" id="IPR051690">
    <property type="entry name" value="PseI-like"/>
</dbReference>